<dbReference type="Proteomes" id="UP000183812">
    <property type="component" value="Unassembled WGS sequence"/>
</dbReference>
<accession>A0A1G7NA47</accession>
<evidence type="ECO:0008006" key="3">
    <source>
        <dbReference type="Google" id="ProtNLM"/>
    </source>
</evidence>
<dbReference type="EMBL" id="FNAY01000015">
    <property type="protein sequence ID" value="SDF70816.1"/>
    <property type="molecule type" value="Genomic_DNA"/>
</dbReference>
<name>A0A1G7NA47_RHOCA</name>
<organism evidence="1 2">
    <name type="scientific">Rhodobacter capsulatus</name>
    <name type="common">Rhodopseudomonas capsulata</name>
    <dbReference type="NCBI Taxonomy" id="1061"/>
    <lineage>
        <taxon>Bacteria</taxon>
        <taxon>Pseudomonadati</taxon>
        <taxon>Pseudomonadota</taxon>
        <taxon>Alphaproteobacteria</taxon>
        <taxon>Rhodobacterales</taxon>
        <taxon>Rhodobacter group</taxon>
        <taxon>Rhodobacter</taxon>
    </lineage>
</organism>
<dbReference type="RefSeq" id="WP_074555093.1">
    <property type="nucleotide sequence ID" value="NZ_CP119563.1"/>
</dbReference>
<protein>
    <recommendedName>
        <fullName evidence="3">Transcriptional regulator</fullName>
    </recommendedName>
</protein>
<dbReference type="OrthoDB" id="6064795at2"/>
<dbReference type="AlphaFoldDB" id="A0A1G7NA47"/>
<evidence type="ECO:0000313" key="1">
    <source>
        <dbReference type="EMBL" id="SDF70816.1"/>
    </source>
</evidence>
<gene>
    <name evidence="1" type="ORF">SAMN04244550_02705</name>
</gene>
<evidence type="ECO:0000313" key="2">
    <source>
        <dbReference type="Proteomes" id="UP000183812"/>
    </source>
</evidence>
<sequence>MSGPVETAREHWGADMPDWVSLLAAQCAKSSQNKVAKRLNRSAALVSAVLRNRYEGDMGAVEEVVRGVFELATVSCPAQGELQTNICRDFQLAARKYSDINSEMIRMYRACNSCPRYRAEGTLIHASSSFSVIWG</sequence>
<proteinExistence type="predicted"/>
<reference evidence="1 2" key="1">
    <citation type="submission" date="2016-10" db="EMBL/GenBank/DDBJ databases">
        <authorList>
            <person name="de Groot N.N."/>
        </authorList>
    </citation>
    <scope>NUCLEOTIDE SEQUENCE [LARGE SCALE GENOMIC DNA]</scope>
    <source>
        <strain evidence="2">DSM 938 / 37b4</strain>
    </source>
</reference>